<dbReference type="EMBL" id="CDQK01000001">
    <property type="protein sequence ID" value="CEP21134.1"/>
    <property type="molecule type" value="Genomic_DNA"/>
</dbReference>
<feature type="domain" description="Thiaminase-2/PQQC" evidence="3">
    <location>
        <begin position="13"/>
        <end position="228"/>
    </location>
</feature>
<evidence type="ECO:0000313" key="4">
    <source>
        <dbReference type="EMBL" id="CEP21134.1"/>
    </source>
</evidence>
<feature type="binding site" evidence="2">
    <location>
        <position position="147"/>
    </location>
    <ligand>
        <name>substrate</name>
    </ligand>
</feature>
<dbReference type="Proteomes" id="UP000038830">
    <property type="component" value="Unassembled WGS sequence"/>
</dbReference>
<gene>
    <name evidence="4" type="ORF">BN1211_1161</name>
</gene>
<evidence type="ECO:0000259" key="3">
    <source>
        <dbReference type="Pfam" id="PF03070"/>
    </source>
</evidence>
<dbReference type="Pfam" id="PF03070">
    <property type="entry name" value="TENA_THI-4"/>
    <property type="match status" value="1"/>
</dbReference>
<dbReference type="PANTHER" id="PTHR43198">
    <property type="entry name" value="BIFUNCTIONAL TH2 PROTEIN"/>
    <property type="match status" value="1"/>
</dbReference>
<dbReference type="InterPro" id="IPR004305">
    <property type="entry name" value="Thiaminase-2/PQQC"/>
</dbReference>
<dbReference type="SUPFAM" id="SSF48613">
    <property type="entry name" value="Heme oxygenase-like"/>
    <property type="match status" value="1"/>
</dbReference>
<sequence length="233" mass="27040">MSKVEQLLEKNKAKFQESITHPLTNELCDGTLPDYKLYTFLVQDLQYFHIALRIMGKALSLCTNGDSLVVLGKQVALLAGRENDYFDITMGILKETSLKELQENIPQLLTDSPVRLPQVKSYIQFMEKLIDNVTCYAEIITYIYVMEKVYLGWAQYNSEKLKSQQIKLAYKHQEWIDLHSGEEFETWVEFLANEIERASTECSPEQWARCNAIFAETVQLEINFFEGCYNFKG</sequence>
<feature type="binding site" evidence="2">
    <location>
        <position position="44"/>
    </location>
    <ligand>
        <name>substrate</name>
    </ligand>
</feature>
<accession>A0A0H5CAZ3</accession>
<evidence type="ECO:0000313" key="5">
    <source>
        <dbReference type="Proteomes" id="UP000038830"/>
    </source>
</evidence>
<protein>
    <recommendedName>
        <fullName evidence="3">Thiaminase-2/PQQC domain-containing protein</fullName>
    </recommendedName>
</protein>
<organism evidence="4 5">
    <name type="scientific">Cyberlindnera jadinii (strain ATCC 18201 / CBS 1600 / BCRC 20928 / JCM 3617 / NBRC 0987 / NRRL Y-1542)</name>
    <name type="common">Torula yeast</name>
    <name type="synonym">Candida utilis</name>
    <dbReference type="NCBI Taxonomy" id="983966"/>
    <lineage>
        <taxon>Eukaryota</taxon>
        <taxon>Fungi</taxon>
        <taxon>Dikarya</taxon>
        <taxon>Ascomycota</taxon>
        <taxon>Saccharomycotina</taxon>
        <taxon>Saccharomycetes</taxon>
        <taxon>Phaffomycetales</taxon>
        <taxon>Phaffomycetaceae</taxon>
        <taxon>Cyberlindnera</taxon>
    </lineage>
</organism>
<dbReference type="Gene3D" id="1.20.910.10">
    <property type="entry name" value="Heme oxygenase-like"/>
    <property type="match status" value="1"/>
</dbReference>
<dbReference type="PIRSF" id="PIRSF003170">
    <property type="entry name" value="Pet18p"/>
    <property type="match status" value="1"/>
</dbReference>
<evidence type="ECO:0000256" key="1">
    <source>
        <dbReference type="PIRSR" id="PIRSR003170-1"/>
    </source>
</evidence>
<evidence type="ECO:0000256" key="2">
    <source>
        <dbReference type="PIRSR" id="PIRSR003170-2"/>
    </source>
</evidence>
<dbReference type="InterPro" id="IPR026285">
    <property type="entry name" value="TenA_E"/>
</dbReference>
<dbReference type="InterPro" id="IPR050967">
    <property type="entry name" value="Thiamine_Salvage_TenA"/>
</dbReference>
<proteinExistence type="predicted"/>
<dbReference type="GO" id="GO:0006772">
    <property type="term" value="P:thiamine metabolic process"/>
    <property type="evidence" value="ECO:0007669"/>
    <property type="project" value="UniProtKB-ARBA"/>
</dbReference>
<reference evidence="5" key="1">
    <citation type="journal article" date="2015" name="J. Biotechnol.">
        <title>The structure of the Cyberlindnera jadinii genome and its relation to Candida utilis analyzed by the occurrence of single nucleotide polymorphisms.</title>
        <authorList>
            <person name="Rupp O."/>
            <person name="Brinkrolf K."/>
            <person name="Buerth C."/>
            <person name="Kunigo M."/>
            <person name="Schneider J."/>
            <person name="Jaenicke S."/>
            <person name="Goesmann A."/>
            <person name="Puehler A."/>
            <person name="Jaeger K.-E."/>
            <person name="Ernst J.F."/>
        </authorList>
    </citation>
    <scope>NUCLEOTIDE SEQUENCE [LARGE SCALE GENOMIC DNA]</scope>
    <source>
        <strain evidence="5">ATCC 18201 / CBS 1600 / BCRC 20928 / JCM 3617 / NBRC 0987 / NRRL Y-1542</strain>
    </source>
</reference>
<dbReference type="GO" id="GO:0005829">
    <property type="term" value="C:cytosol"/>
    <property type="evidence" value="ECO:0007669"/>
    <property type="project" value="TreeGrafter"/>
</dbReference>
<dbReference type="PANTHER" id="PTHR43198:SF2">
    <property type="entry name" value="SI:CH1073-67J19.1-RELATED"/>
    <property type="match status" value="1"/>
</dbReference>
<name>A0A0H5CAZ3_CYBJN</name>
<dbReference type="AlphaFoldDB" id="A0A0H5CAZ3"/>
<feature type="binding site" evidence="2">
    <location>
        <position position="82"/>
    </location>
    <ligand>
        <name>substrate</name>
    </ligand>
</feature>
<feature type="active site" description="Proton donor" evidence="1">
    <location>
        <position position="221"/>
    </location>
</feature>
<dbReference type="InterPro" id="IPR016084">
    <property type="entry name" value="Haem_Oase-like_multi-hlx"/>
</dbReference>
<dbReference type="CDD" id="cd19358">
    <property type="entry name" value="TenA_E_Spr0628-like"/>
    <property type="match status" value="1"/>
</dbReference>